<feature type="domain" description="EAL" evidence="1">
    <location>
        <begin position="1"/>
        <end position="235"/>
    </location>
</feature>
<dbReference type="InterPro" id="IPR035919">
    <property type="entry name" value="EAL_sf"/>
</dbReference>
<dbReference type="InterPro" id="IPR050706">
    <property type="entry name" value="Cyclic-di-GMP_PDE-like"/>
</dbReference>
<dbReference type="STRING" id="1891671.SAMN06295885_2106"/>
<name>A0A1X7NX40_9MICO</name>
<accession>A0A1X7NX40</accession>
<evidence type="ECO:0000313" key="3">
    <source>
        <dbReference type="Proteomes" id="UP000193711"/>
    </source>
</evidence>
<sequence length="404" mass="43210">MVVGRIDVVATHFQPIVDLASGRVVAHEALSRFADDSGPVSPDSAFEDAYRRGAVESVDDRCIGRAVVAADELGGRDAHELFVNVEPPTLWRERLPAGLTSGLPLTIEITERALGKDTGRLLAAIERLRELGHAIAVDDLGAEPATLALLPLIAPDVIKLDMGLIRQQPDVHAARIMTAVADYSGRNETVVLAEGIENERHELTARALGATLGQGWHYGRPGPAEAATRVVTSPTERREWRARIARSAAASSSRAATPFEIVSAAVPARRADRALLLQVSTFLEERAHSGGDSAVLLATFQRDSNVSPATRSRYERLADSGCLLTVYTVGGAPGLPAGALNRVIAADDRLAAEWDVIVLTADHAAALTAREVDASRHAEGEYDFVLTTDRELVTHAARALLAHR</sequence>
<dbReference type="Proteomes" id="UP000193711">
    <property type="component" value="Unassembled WGS sequence"/>
</dbReference>
<dbReference type="Pfam" id="PF10069">
    <property type="entry name" value="DICT"/>
    <property type="match status" value="1"/>
</dbReference>
<keyword evidence="3" id="KW-1185">Reference proteome</keyword>
<dbReference type="InterPro" id="IPR019278">
    <property type="entry name" value="DICT_dom"/>
</dbReference>
<protein>
    <submittedName>
        <fullName evidence="2">EAL domain, c-di-GMP-specific phosphodiesterase class I (Or its enzymatically inactive variant)</fullName>
    </submittedName>
</protein>
<dbReference type="OrthoDB" id="3278016at2"/>
<evidence type="ECO:0000313" key="2">
    <source>
        <dbReference type="EMBL" id="SMH42925.1"/>
    </source>
</evidence>
<organism evidence="2 3">
    <name type="scientific">Rathayibacter oskolensis</name>
    <dbReference type="NCBI Taxonomy" id="1891671"/>
    <lineage>
        <taxon>Bacteria</taxon>
        <taxon>Bacillati</taxon>
        <taxon>Actinomycetota</taxon>
        <taxon>Actinomycetes</taxon>
        <taxon>Micrococcales</taxon>
        <taxon>Microbacteriaceae</taxon>
        <taxon>Rathayibacter</taxon>
    </lineage>
</organism>
<dbReference type="Pfam" id="PF00563">
    <property type="entry name" value="EAL"/>
    <property type="match status" value="1"/>
</dbReference>
<dbReference type="EMBL" id="FXBM01000002">
    <property type="protein sequence ID" value="SMH42925.1"/>
    <property type="molecule type" value="Genomic_DNA"/>
</dbReference>
<gene>
    <name evidence="2" type="ORF">SAMN06295885_2106</name>
</gene>
<dbReference type="GO" id="GO:0071111">
    <property type="term" value="F:cyclic-guanylate-specific phosphodiesterase activity"/>
    <property type="evidence" value="ECO:0007669"/>
    <property type="project" value="InterPro"/>
</dbReference>
<dbReference type="RefSeq" id="WP_085476559.1">
    <property type="nucleotide sequence ID" value="NZ_FXBM01000002.1"/>
</dbReference>
<reference evidence="3" key="1">
    <citation type="submission" date="2017-04" db="EMBL/GenBank/DDBJ databases">
        <authorList>
            <person name="Varghese N."/>
            <person name="Submissions S."/>
        </authorList>
    </citation>
    <scope>NUCLEOTIDE SEQUENCE [LARGE SCALE GENOMIC DNA]</scope>
    <source>
        <strain evidence="3">VKM Ac-2121</strain>
    </source>
</reference>
<proteinExistence type="predicted"/>
<dbReference type="SMART" id="SM00052">
    <property type="entry name" value="EAL"/>
    <property type="match status" value="1"/>
</dbReference>
<dbReference type="PANTHER" id="PTHR33121:SF76">
    <property type="entry name" value="SIGNALING PROTEIN"/>
    <property type="match status" value="1"/>
</dbReference>
<dbReference type="SUPFAM" id="SSF141868">
    <property type="entry name" value="EAL domain-like"/>
    <property type="match status" value="1"/>
</dbReference>
<dbReference type="PANTHER" id="PTHR33121">
    <property type="entry name" value="CYCLIC DI-GMP PHOSPHODIESTERASE PDEF"/>
    <property type="match status" value="1"/>
</dbReference>
<evidence type="ECO:0000259" key="1">
    <source>
        <dbReference type="PROSITE" id="PS50883"/>
    </source>
</evidence>
<dbReference type="Gene3D" id="3.20.20.450">
    <property type="entry name" value="EAL domain"/>
    <property type="match status" value="1"/>
</dbReference>
<dbReference type="AlphaFoldDB" id="A0A1X7NX40"/>
<dbReference type="PROSITE" id="PS50883">
    <property type="entry name" value="EAL"/>
    <property type="match status" value="1"/>
</dbReference>
<dbReference type="CDD" id="cd01948">
    <property type="entry name" value="EAL"/>
    <property type="match status" value="1"/>
</dbReference>
<dbReference type="InterPro" id="IPR001633">
    <property type="entry name" value="EAL_dom"/>
</dbReference>